<evidence type="ECO:0000256" key="4">
    <source>
        <dbReference type="ARBA" id="ARBA00012297"/>
    </source>
</evidence>
<evidence type="ECO:0000313" key="17">
    <source>
        <dbReference type="EMBL" id="KAL2335008.1"/>
    </source>
</evidence>
<keyword evidence="18" id="KW-1185">Reference proteome</keyword>
<dbReference type="InterPro" id="IPR001117">
    <property type="entry name" value="Cu-oxidase_2nd"/>
</dbReference>
<comment type="function">
    <text evidence="13">Lignin degradation and detoxification of lignin-derived products.</text>
</comment>
<protein>
    <recommendedName>
        <fullName evidence="4 13">Laccase</fullName>
        <ecNumber evidence="4 13">1.10.3.2</ecNumber>
    </recommendedName>
    <alternativeName>
        <fullName evidence="13">Benzenediol:oxygen oxidoreductase</fullName>
    </alternativeName>
    <alternativeName>
        <fullName evidence="13">Diphenol oxidase</fullName>
    </alternativeName>
    <alternativeName>
        <fullName evidence="13">Urishiol oxidase</fullName>
    </alternativeName>
</protein>
<evidence type="ECO:0000256" key="12">
    <source>
        <dbReference type="ARBA" id="ARBA00023185"/>
    </source>
</evidence>
<evidence type="ECO:0000256" key="11">
    <source>
        <dbReference type="ARBA" id="ARBA00023180"/>
    </source>
</evidence>
<dbReference type="GO" id="GO:0052716">
    <property type="term" value="F:hydroquinone:oxygen oxidoreductase activity"/>
    <property type="evidence" value="ECO:0007669"/>
    <property type="project" value="UniProtKB-EC"/>
</dbReference>
<comment type="similarity">
    <text evidence="3 13">Belongs to the multicopper oxidase family.</text>
</comment>
<comment type="cofactor">
    <cofactor evidence="13">
        <name>Cu cation</name>
        <dbReference type="ChEBI" id="CHEBI:23378"/>
    </cofactor>
    <text evidence="13">Binds 4 Cu cations per monomer.</text>
</comment>
<dbReference type="PANTHER" id="PTHR11709">
    <property type="entry name" value="MULTI-COPPER OXIDASE"/>
    <property type="match status" value="1"/>
</dbReference>
<keyword evidence="11" id="KW-0325">Glycoprotein</keyword>
<dbReference type="Gene3D" id="2.60.40.420">
    <property type="entry name" value="Cupredoxins - blue copper proteins"/>
    <property type="match status" value="3"/>
</dbReference>
<dbReference type="CDD" id="cd13897">
    <property type="entry name" value="CuRO_3_LCC_plant"/>
    <property type="match status" value="1"/>
</dbReference>
<evidence type="ECO:0000256" key="3">
    <source>
        <dbReference type="ARBA" id="ARBA00010609"/>
    </source>
</evidence>
<evidence type="ECO:0000259" key="16">
    <source>
        <dbReference type="Pfam" id="PF07732"/>
    </source>
</evidence>
<dbReference type="GO" id="GO:0046274">
    <property type="term" value="P:lignin catabolic process"/>
    <property type="evidence" value="ECO:0007669"/>
    <property type="project" value="UniProtKB-KW"/>
</dbReference>
<feature type="chain" id="PRO_5044532048" description="Laccase" evidence="13">
    <location>
        <begin position="24"/>
        <end position="591"/>
    </location>
</feature>
<keyword evidence="8 13" id="KW-0677">Repeat</keyword>
<keyword evidence="10 13" id="KW-0186">Copper</keyword>
<evidence type="ECO:0000256" key="9">
    <source>
        <dbReference type="ARBA" id="ARBA00023002"/>
    </source>
</evidence>
<dbReference type="InterPro" id="IPR034285">
    <property type="entry name" value="CuRO_2_LCC"/>
</dbReference>
<dbReference type="InterPro" id="IPR011706">
    <property type="entry name" value="Cu-oxidase_C"/>
</dbReference>
<dbReference type="PROSITE" id="PS00080">
    <property type="entry name" value="MULTICOPPER_OXIDASE2"/>
    <property type="match status" value="1"/>
</dbReference>
<keyword evidence="7 13" id="KW-0479">Metal-binding</keyword>
<evidence type="ECO:0000256" key="5">
    <source>
        <dbReference type="ARBA" id="ARBA00022523"/>
    </source>
</evidence>
<feature type="domain" description="Plastocyanin-like" evidence="14">
    <location>
        <begin position="160"/>
        <end position="308"/>
    </location>
</feature>
<dbReference type="FunFam" id="2.60.40.420:FF:000049">
    <property type="entry name" value="Laccase"/>
    <property type="match status" value="1"/>
</dbReference>
<evidence type="ECO:0000256" key="13">
    <source>
        <dbReference type="RuleBase" id="RU361119"/>
    </source>
</evidence>
<feature type="domain" description="Plastocyanin-like" evidence="16">
    <location>
        <begin position="33"/>
        <end position="145"/>
    </location>
</feature>
<dbReference type="InterPro" id="IPR011707">
    <property type="entry name" value="Cu-oxidase-like_N"/>
</dbReference>
<evidence type="ECO:0000256" key="6">
    <source>
        <dbReference type="ARBA" id="ARBA00022525"/>
    </source>
</evidence>
<dbReference type="InterPro" id="IPR008972">
    <property type="entry name" value="Cupredoxin"/>
</dbReference>
<dbReference type="CDD" id="cd13875">
    <property type="entry name" value="CuRO_2_LCC_plant"/>
    <property type="match status" value="1"/>
</dbReference>
<keyword evidence="6 13" id="KW-0964">Secreted</keyword>
<dbReference type="PROSITE" id="PS00079">
    <property type="entry name" value="MULTICOPPER_OXIDASE1"/>
    <property type="match status" value="1"/>
</dbReference>
<keyword evidence="13" id="KW-0732">Signal</keyword>
<dbReference type="GO" id="GO:0046872">
    <property type="term" value="F:metal ion binding"/>
    <property type="evidence" value="ECO:0007669"/>
    <property type="project" value="UniProtKB-KW"/>
</dbReference>
<evidence type="ECO:0000256" key="2">
    <source>
        <dbReference type="ARBA" id="ARBA00004271"/>
    </source>
</evidence>
<keyword evidence="5 13" id="KW-0052">Apoplast</keyword>
<organism evidence="17 18">
    <name type="scientific">Flemingia macrophylla</name>
    <dbReference type="NCBI Taxonomy" id="520843"/>
    <lineage>
        <taxon>Eukaryota</taxon>
        <taxon>Viridiplantae</taxon>
        <taxon>Streptophyta</taxon>
        <taxon>Embryophyta</taxon>
        <taxon>Tracheophyta</taxon>
        <taxon>Spermatophyta</taxon>
        <taxon>Magnoliopsida</taxon>
        <taxon>eudicotyledons</taxon>
        <taxon>Gunneridae</taxon>
        <taxon>Pentapetalae</taxon>
        <taxon>rosids</taxon>
        <taxon>fabids</taxon>
        <taxon>Fabales</taxon>
        <taxon>Fabaceae</taxon>
        <taxon>Papilionoideae</taxon>
        <taxon>50 kb inversion clade</taxon>
        <taxon>NPAAA clade</taxon>
        <taxon>indigoferoid/millettioid clade</taxon>
        <taxon>Phaseoleae</taxon>
        <taxon>Flemingia</taxon>
    </lineage>
</organism>
<evidence type="ECO:0000259" key="15">
    <source>
        <dbReference type="Pfam" id="PF07731"/>
    </source>
</evidence>
<comment type="subcellular location">
    <subcellularLocation>
        <location evidence="2 13">Secreted</location>
        <location evidence="2 13">Extracellular space</location>
        <location evidence="2 13">Apoplast</location>
    </subcellularLocation>
</comment>
<evidence type="ECO:0000256" key="8">
    <source>
        <dbReference type="ARBA" id="ARBA00022737"/>
    </source>
</evidence>
<dbReference type="InterPro" id="IPR045087">
    <property type="entry name" value="Cu-oxidase_fam"/>
</dbReference>
<dbReference type="EC" id="1.10.3.2" evidence="4 13"/>
<dbReference type="InterPro" id="IPR034288">
    <property type="entry name" value="CuRO_1_LCC"/>
</dbReference>
<gene>
    <name evidence="17" type="ORF">Fmac_016221</name>
</gene>
<proteinExistence type="inferred from homology"/>
<comment type="caution">
    <text evidence="17">The sequence shown here is derived from an EMBL/GenBank/DDBJ whole genome shotgun (WGS) entry which is preliminary data.</text>
</comment>
<evidence type="ECO:0000256" key="1">
    <source>
        <dbReference type="ARBA" id="ARBA00000349"/>
    </source>
</evidence>
<dbReference type="GO" id="GO:0048046">
    <property type="term" value="C:apoplast"/>
    <property type="evidence" value="ECO:0007669"/>
    <property type="project" value="UniProtKB-SubCell"/>
</dbReference>
<evidence type="ECO:0000256" key="7">
    <source>
        <dbReference type="ARBA" id="ARBA00022723"/>
    </source>
</evidence>
<dbReference type="InterPro" id="IPR017761">
    <property type="entry name" value="Laccase"/>
</dbReference>
<keyword evidence="9 13" id="KW-0560">Oxidoreductase</keyword>
<dbReference type="PANTHER" id="PTHR11709:SF410">
    <property type="entry name" value="LACCASE"/>
    <property type="match status" value="1"/>
</dbReference>
<dbReference type="Pfam" id="PF07731">
    <property type="entry name" value="Cu-oxidase_2"/>
    <property type="match status" value="1"/>
</dbReference>
<comment type="catalytic activity">
    <reaction evidence="1 13">
        <text>4 hydroquinone + O2 = 4 benzosemiquinone + 2 H2O</text>
        <dbReference type="Rhea" id="RHEA:11276"/>
        <dbReference type="ChEBI" id="CHEBI:15377"/>
        <dbReference type="ChEBI" id="CHEBI:15379"/>
        <dbReference type="ChEBI" id="CHEBI:17594"/>
        <dbReference type="ChEBI" id="CHEBI:17977"/>
        <dbReference type="EC" id="1.10.3.2"/>
    </reaction>
</comment>
<dbReference type="SUPFAM" id="SSF49503">
    <property type="entry name" value="Cupredoxins"/>
    <property type="match status" value="3"/>
</dbReference>
<accession>A0ABD1MGS5</accession>
<dbReference type="NCBIfam" id="TIGR03389">
    <property type="entry name" value="laccase"/>
    <property type="match status" value="1"/>
</dbReference>
<dbReference type="InterPro" id="IPR033138">
    <property type="entry name" value="Cu_oxidase_CS"/>
</dbReference>
<dbReference type="AlphaFoldDB" id="A0ABD1MGS5"/>
<dbReference type="InterPro" id="IPR034289">
    <property type="entry name" value="CuRO_3_LCC"/>
</dbReference>
<dbReference type="CDD" id="cd13849">
    <property type="entry name" value="CuRO_1_LCC_plant"/>
    <property type="match status" value="1"/>
</dbReference>
<dbReference type="EMBL" id="JBGMDY010000005">
    <property type="protein sequence ID" value="KAL2335008.1"/>
    <property type="molecule type" value="Genomic_DNA"/>
</dbReference>
<sequence length="591" mass="65760">MILQNRSVLLVILGFLVICKSQANVHYYDFVLKEKNFTKLCSTKSLLAVNDSFPGPTIRVQKGDTAFVTVHNQGRYGVTIHWHGVREPRDPWSDGPENITQCPIQPGTSFTQKVAFTSEEGTLWWHPHSSWTRATVHGAIVILPANGTSYPFPEPYGQETLIIGEWYKGDVMQIINSALATGGEPNASDAYTINGQPGDLYNCSRETTYHVLVDYGKTYLFRIINAAMNEELFFGVANHNLTVVGIDASYTKPLNTNFIMITPGQTMDVLVTANQPKGLYYIAATPFYDGSAMYDNSTTTAILQYSGNYTPSSSIPIPILPAVNDSVTVFDFTKSLRGLASHDRPANVPTNVTRKIYMTVSMNELPCQNPNGSCLGPNGTRVASSLNNISFQIPQINILQAYYWNISGVFSEDFPDQPPFFFNFTGDTGSNTLIASTGTRALMFDYNEVVELVWQGTSILTAENHAMHLHGFSFFVVGLGTGNFNNVTDPKSYNLIDPPEVNTIGLPKNGWLAMRFVANNPGVWYMHCHLERHTSWGMDTVLIVRDGGTDFIGTLLVICKMIYQIRCKVFDYWSISVPMRENTKGKHKFLL</sequence>
<evidence type="ECO:0000256" key="10">
    <source>
        <dbReference type="ARBA" id="ARBA00023008"/>
    </source>
</evidence>
<dbReference type="InterPro" id="IPR002355">
    <property type="entry name" value="Cu_oxidase_Cu_BS"/>
</dbReference>
<dbReference type="Pfam" id="PF00394">
    <property type="entry name" value="Cu-oxidase"/>
    <property type="match status" value="1"/>
</dbReference>
<name>A0ABD1MGS5_9FABA</name>
<evidence type="ECO:0000313" key="18">
    <source>
        <dbReference type="Proteomes" id="UP001603857"/>
    </source>
</evidence>
<feature type="domain" description="Plastocyanin-like" evidence="15">
    <location>
        <begin position="415"/>
        <end position="546"/>
    </location>
</feature>
<keyword evidence="12 13" id="KW-0439">Lignin degradation</keyword>
<feature type="signal peptide" evidence="13">
    <location>
        <begin position="1"/>
        <end position="23"/>
    </location>
</feature>
<reference evidence="17 18" key="1">
    <citation type="submission" date="2024-08" db="EMBL/GenBank/DDBJ databases">
        <title>Insights into the chromosomal genome structure of Flemingia macrophylla.</title>
        <authorList>
            <person name="Ding Y."/>
            <person name="Zhao Y."/>
            <person name="Bi W."/>
            <person name="Wu M."/>
            <person name="Zhao G."/>
            <person name="Gong Y."/>
            <person name="Li W."/>
            <person name="Zhang P."/>
        </authorList>
    </citation>
    <scope>NUCLEOTIDE SEQUENCE [LARGE SCALE GENOMIC DNA]</scope>
    <source>
        <strain evidence="17">DYQJB</strain>
        <tissue evidence="17">Leaf</tissue>
    </source>
</reference>
<dbReference type="Proteomes" id="UP001603857">
    <property type="component" value="Unassembled WGS sequence"/>
</dbReference>
<dbReference type="Pfam" id="PF07732">
    <property type="entry name" value="Cu-oxidase_3"/>
    <property type="match status" value="1"/>
</dbReference>
<evidence type="ECO:0000259" key="14">
    <source>
        <dbReference type="Pfam" id="PF00394"/>
    </source>
</evidence>